<dbReference type="PANTHER" id="PTHR30239:SF0">
    <property type="entry name" value="ACETOLACTATE SYNTHASE SMALL SUBUNIT 1, CHLOROPLASTIC"/>
    <property type="match status" value="1"/>
</dbReference>
<dbReference type="NCBIfam" id="TIGR00119">
    <property type="entry name" value="acolac_sm"/>
    <property type="match status" value="1"/>
</dbReference>
<protein>
    <recommendedName>
        <fullName evidence="1">Acetolactate synthase small subunit</fullName>
        <shortName evidence="1">AHAS</shortName>
        <shortName evidence="1">ALS</shortName>
        <ecNumber evidence="1">2.2.1.6</ecNumber>
    </recommendedName>
    <alternativeName>
        <fullName evidence="1">Acetohydroxy-acid synthase small subunit</fullName>
    </alternativeName>
</protein>
<keyword evidence="1" id="KW-0028">Amino-acid biosynthesis</keyword>
<name>A0ABZ2EXK0_9FIRM</name>
<feature type="domain" description="Acetolactate synthase small subunit-like ACT" evidence="2">
    <location>
        <begin position="12"/>
        <end position="68"/>
    </location>
</feature>
<dbReference type="EMBL" id="CP117523">
    <property type="protein sequence ID" value="WWD84691.1"/>
    <property type="molecule type" value="Genomic_DNA"/>
</dbReference>
<evidence type="ECO:0000256" key="1">
    <source>
        <dbReference type="RuleBase" id="RU368092"/>
    </source>
</evidence>
<evidence type="ECO:0000259" key="2">
    <source>
        <dbReference type="Pfam" id="PF22629"/>
    </source>
</evidence>
<dbReference type="EC" id="2.2.1.6" evidence="1"/>
<comment type="catalytic activity">
    <reaction evidence="1">
        <text>2 pyruvate + H(+) = (2S)-2-acetolactate + CO2</text>
        <dbReference type="Rhea" id="RHEA:25249"/>
        <dbReference type="ChEBI" id="CHEBI:15361"/>
        <dbReference type="ChEBI" id="CHEBI:15378"/>
        <dbReference type="ChEBI" id="CHEBI:16526"/>
        <dbReference type="ChEBI" id="CHEBI:58476"/>
        <dbReference type="EC" id="2.2.1.6"/>
    </reaction>
</comment>
<keyword evidence="1" id="KW-0100">Branched-chain amino acid biosynthesis</keyword>
<proteinExistence type="inferred from homology"/>
<dbReference type="InterPro" id="IPR004789">
    <property type="entry name" value="Acetalactate_synth_ssu"/>
</dbReference>
<gene>
    <name evidence="3" type="primary">ilvH</name>
    <name evidence="3" type="ORF">TEGL_31350</name>
</gene>
<dbReference type="Gene3D" id="3.30.70.260">
    <property type="match status" value="1"/>
</dbReference>
<dbReference type="InterPro" id="IPR054480">
    <property type="entry name" value="AHAS_small-like_ACT"/>
</dbReference>
<organism evidence="3 4">
    <name type="scientific">Terrisporobacter glycolicus ATCC 14880 = DSM 1288</name>
    <dbReference type="NCBI Taxonomy" id="1121315"/>
    <lineage>
        <taxon>Bacteria</taxon>
        <taxon>Bacillati</taxon>
        <taxon>Bacillota</taxon>
        <taxon>Clostridia</taxon>
        <taxon>Peptostreptococcales</taxon>
        <taxon>Peptostreptococcaceae</taxon>
        <taxon>Terrisporobacter</taxon>
    </lineage>
</organism>
<dbReference type="CDD" id="cd04878">
    <property type="entry name" value="ACT_AHAS"/>
    <property type="match status" value="1"/>
</dbReference>
<keyword evidence="1 3" id="KW-0808">Transferase</keyword>
<comment type="function">
    <text evidence="1">Catalyzes the conversion of 2 pyruvate molecules into acetolactate in the first common step of the biosynthetic pathway of the branched-amino acids such as leucine, isoleucine, and valine.</text>
</comment>
<dbReference type="PANTHER" id="PTHR30239">
    <property type="entry name" value="ACETOLACTATE SYNTHASE SMALL SUBUNIT"/>
    <property type="match status" value="1"/>
</dbReference>
<comment type="similarity">
    <text evidence="1">Belongs to the acetolactate synthase small subunit family.</text>
</comment>
<comment type="pathway">
    <text evidence="1">Amino-acid biosynthesis; L-isoleucine biosynthesis; L-isoleucine from 2-oxobutanoate: step 1/4.</text>
</comment>
<reference evidence="3 4" key="1">
    <citation type="journal article" date="2023" name="PLoS ONE">
        <title>Genome-based metabolic and phylogenomic analysis of three Terrisporobacter species.</title>
        <authorList>
            <person name="Boer T."/>
            <person name="Bengelsdorf F.R."/>
            <person name="Bomeke M."/>
            <person name="Daniel R."/>
            <person name="Poehlein A."/>
        </authorList>
    </citation>
    <scope>NUCLEOTIDE SEQUENCE [LARGE SCALE GENOMIC DNA]</scope>
    <source>
        <strain evidence="3 4">DSM 1288</strain>
    </source>
</reference>
<evidence type="ECO:0000313" key="3">
    <source>
        <dbReference type="EMBL" id="WWD84691.1"/>
    </source>
</evidence>
<dbReference type="GO" id="GO:0003984">
    <property type="term" value="F:acetolactate synthase activity"/>
    <property type="evidence" value="ECO:0007669"/>
    <property type="project" value="UniProtKB-EC"/>
</dbReference>
<sequence>MSCSLCGKFPRVFAKIADLFSTKLYNLNSLTVGPTEDITMSRMTISVLCDDATFEQIKKQLNRFIEIIILFSNK</sequence>
<evidence type="ECO:0000313" key="4">
    <source>
        <dbReference type="Proteomes" id="UP001348492"/>
    </source>
</evidence>
<comment type="subunit">
    <text evidence="1">Dimer of large and small chains.</text>
</comment>
<dbReference type="SUPFAM" id="SSF55021">
    <property type="entry name" value="ACT-like"/>
    <property type="match status" value="1"/>
</dbReference>
<keyword evidence="4" id="KW-1185">Reference proteome</keyword>
<dbReference type="Proteomes" id="UP001348492">
    <property type="component" value="Chromosome"/>
</dbReference>
<dbReference type="InterPro" id="IPR039557">
    <property type="entry name" value="AHAS_ACT"/>
</dbReference>
<dbReference type="InterPro" id="IPR045865">
    <property type="entry name" value="ACT-like_dom_sf"/>
</dbReference>
<accession>A0ABZ2EXK0</accession>
<dbReference type="Pfam" id="PF22629">
    <property type="entry name" value="ACT_AHAS_ss"/>
    <property type="match status" value="1"/>
</dbReference>
<comment type="pathway">
    <text evidence="1">Amino-acid biosynthesis; L-valine biosynthesis; L-valine from pyruvate: step 1/4.</text>
</comment>
<dbReference type="RefSeq" id="WP_026255039.1">
    <property type="nucleotide sequence ID" value="NZ_CP117523.1"/>
</dbReference>